<dbReference type="OrthoDB" id="5513219at2"/>
<evidence type="ECO:0000256" key="2">
    <source>
        <dbReference type="SAM" id="SignalP"/>
    </source>
</evidence>
<dbReference type="PROSITE" id="PS51257">
    <property type="entry name" value="PROKAR_LIPOPROTEIN"/>
    <property type="match status" value="1"/>
</dbReference>
<sequence>MQRTSLVTLGLLTALVATVGCGDDKGTTATDGSTGTAGDTEEPTAGTTPTGTTDDATAGTTTTDDTEGTTAPTTTGGVCEEGMQMPGAGAEGTACTANADCESESCIKWTDSQTDAVCGARAECGNTRFIGTLTDFATGEPIANTELRVVGALAAIQGIESAVDIVKVTSGADGRIDATSETPVNTGIGVIGVVGGGDYYLTATGLAQPYEGSTLYPPLNGIHDIWGVPTAKLTEWSGYLMTDADQAVVDALPLGESGGVVGLVRQGGAPVAGAVVVPENDSSTAAIRYLNEDGMGFNTDGTSSNGVFVLLNPSIAEKFTVEIGGNATGLTGTAGSAKMAVFALIFNAP</sequence>
<keyword evidence="4" id="KW-1185">Reference proteome</keyword>
<feature type="signal peptide" evidence="2">
    <location>
        <begin position="1"/>
        <end position="19"/>
    </location>
</feature>
<feature type="region of interest" description="Disordered" evidence="1">
    <location>
        <begin position="23"/>
        <end position="93"/>
    </location>
</feature>
<organism evidence="3 4">
    <name type="scientific">Nannocystis exedens</name>
    <dbReference type="NCBI Taxonomy" id="54"/>
    <lineage>
        <taxon>Bacteria</taxon>
        <taxon>Pseudomonadati</taxon>
        <taxon>Myxococcota</taxon>
        <taxon>Polyangia</taxon>
        <taxon>Nannocystales</taxon>
        <taxon>Nannocystaceae</taxon>
        <taxon>Nannocystis</taxon>
    </lineage>
</organism>
<evidence type="ECO:0000313" key="3">
    <source>
        <dbReference type="EMBL" id="SFD77427.1"/>
    </source>
</evidence>
<feature type="chain" id="PRO_5011658304" evidence="2">
    <location>
        <begin position="20"/>
        <end position="349"/>
    </location>
</feature>
<name>A0A1I1V316_9BACT</name>
<proteinExistence type="predicted"/>
<keyword evidence="2" id="KW-0732">Signal</keyword>
<dbReference type="EMBL" id="FOMX01000004">
    <property type="protein sequence ID" value="SFD77427.1"/>
    <property type="molecule type" value="Genomic_DNA"/>
</dbReference>
<evidence type="ECO:0000256" key="1">
    <source>
        <dbReference type="SAM" id="MobiDB-lite"/>
    </source>
</evidence>
<evidence type="ECO:0000313" key="4">
    <source>
        <dbReference type="Proteomes" id="UP000199400"/>
    </source>
</evidence>
<gene>
    <name evidence="3" type="ORF">SAMN02745121_01515</name>
</gene>
<reference evidence="4" key="1">
    <citation type="submission" date="2016-10" db="EMBL/GenBank/DDBJ databases">
        <authorList>
            <person name="Varghese N."/>
            <person name="Submissions S."/>
        </authorList>
    </citation>
    <scope>NUCLEOTIDE SEQUENCE [LARGE SCALE GENOMIC DNA]</scope>
    <source>
        <strain evidence="4">ATCC 25963</strain>
    </source>
</reference>
<feature type="compositionally biased region" description="Low complexity" evidence="1">
    <location>
        <begin position="23"/>
        <end position="77"/>
    </location>
</feature>
<dbReference type="AlphaFoldDB" id="A0A1I1V316"/>
<accession>A0A1I1V316</accession>
<dbReference type="Proteomes" id="UP000199400">
    <property type="component" value="Unassembled WGS sequence"/>
</dbReference>
<protein>
    <submittedName>
        <fullName evidence="3">Uncharacterized protein</fullName>
    </submittedName>
</protein>